<dbReference type="PANTHER" id="PTHR31241">
    <property type="entry name" value="DEHYDRATION-RESPONSIVE ELEMENT-BINDING PROTEIN 2C"/>
    <property type="match status" value="1"/>
</dbReference>
<dbReference type="PROSITE" id="PS51032">
    <property type="entry name" value="AP2_ERF"/>
    <property type="match status" value="1"/>
</dbReference>
<dbReference type="AlphaFoldDB" id="A0A2P5ECK4"/>
<dbReference type="OrthoDB" id="550883at2759"/>
<evidence type="ECO:0000256" key="6">
    <source>
        <dbReference type="ARBA" id="ARBA00023163"/>
    </source>
</evidence>
<evidence type="ECO:0000256" key="3">
    <source>
        <dbReference type="ARBA" id="ARBA00023016"/>
    </source>
</evidence>
<dbReference type="GO" id="GO:0005634">
    <property type="term" value="C:nucleus"/>
    <property type="evidence" value="ECO:0007669"/>
    <property type="project" value="UniProtKB-SubCell"/>
</dbReference>
<feature type="domain" description="AP2/ERF" evidence="10">
    <location>
        <begin position="82"/>
        <end position="139"/>
    </location>
</feature>
<dbReference type="Gene3D" id="3.30.730.10">
    <property type="entry name" value="AP2/ERF domain"/>
    <property type="match status" value="1"/>
</dbReference>
<reference evidence="12" key="1">
    <citation type="submission" date="2016-06" db="EMBL/GenBank/DDBJ databases">
        <title>Parallel loss of symbiosis genes in relatives of nitrogen-fixing non-legume Parasponia.</title>
        <authorList>
            <person name="Van Velzen R."/>
            <person name="Holmer R."/>
            <person name="Bu F."/>
            <person name="Rutten L."/>
            <person name="Van Zeijl A."/>
            <person name="Liu W."/>
            <person name="Santuari L."/>
            <person name="Cao Q."/>
            <person name="Sharma T."/>
            <person name="Shen D."/>
            <person name="Roswanjaya Y."/>
            <person name="Wardhani T."/>
            <person name="Kalhor M.S."/>
            <person name="Jansen J."/>
            <person name="Van den Hoogen J."/>
            <person name="Gungor B."/>
            <person name="Hartog M."/>
            <person name="Hontelez J."/>
            <person name="Verver J."/>
            <person name="Yang W.-C."/>
            <person name="Schijlen E."/>
            <person name="Repin R."/>
            <person name="Schilthuizen M."/>
            <person name="Schranz E."/>
            <person name="Heidstra R."/>
            <person name="Miyata K."/>
            <person name="Fedorova E."/>
            <person name="Kohlen W."/>
            <person name="Bisseling T."/>
            <person name="Smit S."/>
            <person name="Geurts R."/>
        </authorList>
    </citation>
    <scope>NUCLEOTIDE SEQUENCE [LARGE SCALE GENOMIC DNA]</scope>
    <source>
        <strain evidence="12">cv. RG33-2</strain>
    </source>
</reference>
<feature type="region of interest" description="Disordered" evidence="9">
    <location>
        <begin position="1"/>
        <end position="32"/>
    </location>
</feature>
<dbReference type="Pfam" id="PF00847">
    <property type="entry name" value="AP2"/>
    <property type="match status" value="1"/>
</dbReference>
<evidence type="ECO:0000313" key="11">
    <source>
        <dbReference type="EMBL" id="PON83272.1"/>
    </source>
</evidence>
<keyword evidence="12" id="KW-1185">Reference proteome</keyword>
<dbReference type="STRING" id="63057.A0A2P5ECK4"/>
<keyword evidence="4" id="KW-0238">DNA-binding</keyword>
<keyword evidence="5" id="KW-0010">Activator</keyword>
<dbReference type="GO" id="GO:0000976">
    <property type="term" value="F:transcription cis-regulatory region binding"/>
    <property type="evidence" value="ECO:0007669"/>
    <property type="project" value="TreeGrafter"/>
</dbReference>
<keyword evidence="3" id="KW-0346">Stress response</keyword>
<comment type="similarity">
    <text evidence="8">Belongs to the AP2/ERF transcription factor family. ERF subfamily.</text>
</comment>
<protein>
    <submittedName>
        <fullName evidence="11">AP2/ERF transcription factor</fullName>
    </submittedName>
</protein>
<dbReference type="GO" id="GO:0006950">
    <property type="term" value="P:response to stress"/>
    <property type="evidence" value="ECO:0007669"/>
    <property type="project" value="TreeGrafter"/>
</dbReference>
<evidence type="ECO:0000256" key="2">
    <source>
        <dbReference type="ARBA" id="ARBA00023015"/>
    </source>
</evidence>
<dbReference type="GO" id="GO:0003700">
    <property type="term" value="F:DNA-binding transcription factor activity"/>
    <property type="evidence" value="ECO:0007669"/>
    <property type="project" value="InterPro"/>
</dbReference>
<evidence type="ECO:0000313" key="12">
    <source>
        <dbReference type="Proteomes" id="UP000237000"/>
    </source>
</evidence>
<feature type="region of interest" description="Disordered" evidence="9">
    <location>
        <begin position="48"/>
        <end position="77"/>
    </location>
</feature>
<keyword evidence="2" id="KW-0805">Transcription regulation</keyword>
<dbReference type="SMART" id="SM00380">
    <property type="entry name" value="AP2"/>
    <property type="match status" value="1"/>
</dbReference>
<dbReference type="EMBL" id="JXTC01000181">
    <property type="protein sequence ID" value="PON83272.1"/>
    <property type="molecule type" value="Genomic_DNA"/>
</dbReference>
<dbReference type="InParanoid" id="A0A2P5ECK4"/>
<evidence type="ECO:0000256" key="9">
    <source>
        <dbReference type="SAM" id="MobiDB-lite"/>
    </source>
</evidence>
<feature type="region of interest" description="Disordered" evidence="9">
    <location>
        <begin position="152"/>
        <end position="210"/>
    </location>
</feature>
<evidence type="ECO:0000256" key="7">
    <source>
        <dbReference type="ARBA" id="ARBA00023242"/>
    </source>
</evidence>
<comment type="caution">
    <text evidence="11">The sequence shown here is derived from an EMBL/GenBank/DDBJ whole genome shotgun (WGS) entry which is preliminary data.</text>
</comment>
<dbReference type="FunFam" id="3.30.730.10:FF:000001">
    <property type="entry name" value="Ethylene-responsive transcription factor 2"/>
    <property type="match status" value="1"/>
</dbReference>
<dbReference type="Proteomes" id="UP000237000">
    <property type="component" value="Unassembled WGS sequence"/>
</dbReference>
<name>A0A2P5ECK4_TREOI</name>
<evidence type="ECO:0000256" key="4">
    <source>
        <dbReference type="ARBA" id="ARBA00023125"/>
    </source>
</evidence>
<dbReference type="PANTHER" id="PTHR31241:SF62">
    <property type="entry name" value="DEHYDRATION-RESPONSIVE ELEMENT-BINDING PROTEIN 2D"/>
    <property type="match status" value="1"/>
</dbReference>
<dbReference type="GO" id="GO:0045893">
    <property type="term" value="P:positive regulation of DNA-templated transcription"/>
    <property type="evidence" value="ECO:0007669"/>
    <property type="project" value="TreeGrafter"/>
</dbReference>
<proteinExistence type="inferred from homology"/>
<keyword evidence="7" id="KW-0539">Nucleus</keyword>
<organism evidence="11 12">
    <name type="scientific">Trema orientale</name>
    <name type="common">Charcoal tree</name>
    <name type="synonym">Celtis orientalis</name>
    <dbReference type="NCBI Taxonomy" id="63057"/>
    <lineage>
        <taxon>Eukaryota</taxon>
        <taxon>Viridiplantae</taxon>
        <taxon>Streptophyta</taxon>
        <taxon>Embryophyta</taxon>
        <taxon>Tracheophyta</taxon>
        <taxon>Spermatophyta</taxon>
        <taxon>Magnoliopsida</taxon>
        <taxon>eudicotyledons</taxon>
        <taxon>Gunneridae</taxon>
        <taxon>Pentapetalae</taxon>
        <taxon>rosids</taxon>
        <taxon>fabids</taxon>
        <taxon>Rosales</taxon>
        <taxon>Cannabaceae</taxon>
        <taxon>Trema</taxon>
    </lineage>
</organism>
<sequence length="376" mass="40839">MGALDQGINMTSLPFNSTRKRKTRSRRDGGASVAETLAKWKEYYNRIESTNDDGKPTRRVPAKGSKKGCMKGKGGPDNSRCNYRGVRQRTWGKWVSEIREPNRGNRLWLGTFPTALEAALAYDEAARAMYGPGARLNLPNITDYSSLKESEKDCSSVATPPSGSSSVATPAGSDSTTTSNSNLSEVCAEEESKGKPVASNVKNESIKGESSIKPALSPVAEVAKPVSSVKAEAKADVTSQLAKMETKHEPMDTEYETCDNLGDAGEDYLQNFSMDEMFDVDELLGLMDGNPGSMEGFGCIGGQSYKDNHQSEKPSNLSYQLENPDAKLLGSLCHMEQAPSGLDYSFDFLKPGRQEDNGVCIDDQGYFDIAITDYGF</sequence>
<dbReference type="InterPro" id="IPR036955">
    <property type="entry name" value="AP2/ERF_dom_sf"/>
</dbReference>
<dbReference type="InterPro" id="IPR016177">
    <property type="entry name" value="DNA-bd_dom_sf"/>
</dbReference>
<accession>A0A2P5ECK4</accession>
<dbReference type="PRINTS" id="PR00367">
    <property type="entry name" value="ETHRSPELEMNT"/>
</dbReference>
<dbReference type="CDD" id="cd00018">
    <property type="entry name" value="AP2"/>
    <property type="match status" value="1"/>
</dbReference>
<comment type="subcellular location">
    <subcellularLocation>
        <location evidence="1">Nucleus</location>
    </subcellularLocation>
</comment>
<gene>
    <name evidence="11" type="primary">TorERF42</name>
    <name evidence="11" type="ORF">TorRG33x02_209760</name>
</gene>
<evidence type="ECO:0000256" key="1">
    <source>
        <dbReference type="ARBA" id="ARBA00004123"/>
    </source>
</evidence>
<evidence type="ECO:0000256" key="5">
    <source>
        <dbReference type="ARBA" id="ARBA00023159"/>
    </source>
</evidence>
<evidence type="ECO:0000259" key="10">
    <source>
        <dbReference type="PROSITE" id="PS51032"/>
    </source>
</evidence>
<keyword evidence="6" id="KW-0804">Transcription</keyword>
<dbReference type="InterPro" id="IPR001471">
    <property type="entry name" value="AP2/ERF_dom"/>
</dbReference>
<feature type="compositionally biased region" description="Low complexity" evidence="9">
    <location>
        <begin position="155"/>
        <end position="182"/>
    </location>
</feature>
<dbReference type="FunCoup" id="A0A2P5ECK4">
    <property type="interactions" value="15"/>
</dbReference>
<evidence type="ECO:0000256" key="8">
    <source>
        <dbReference type="ARBA" id="ARBA00024343"/>
    </source>
</evidence>
<dbReference type="SUPFAM" id="SSF54171">
    <property type="entry name" value="DNA-binding domain"/>
    <property type="match status" value="1"/>
</dbReference>
<feature type="compositionally biased region" description="Basic residues" evidence="9">
    <location>
        <begin position="57"/>
        <end position="70"/>
    </location>
</feature>